<dbReference type="InterPro" id="IPR001387">
    <property type="entry name" value="Cro/C1-type_HTH"/>
</dbReference>
<dbReference type="Gene3D" id="1.10.260.40">
    <property type="entry name" value="lambda repressor-like DNA-binding domains"/>
    <property type="match status" value="1"/>
</dbReference>
<evidence type="ECO:0000259" key="1">
    <source>
        <dbReference type="PROSITE" id="PS50943"/>
    </source>
</evidence>
<protein>
    <submittedName>
        <fullName evidence="2">Helix-turn-helix domain-containing protein</fullName>
    </submittedName>
</protein>
<keyword evidence="3" id="KW-1185">Reference proteome</keyword>
<evidence type="ECO:0000313" key="2">
    <source>
        <dbReference type="EMBL" id="QXI40419.1"/>
    </source>
</evidence>
<name>A0A9E6TZL0_9PSED</name>
<dbReference type="InterPro" id="IPR010982">
    <property type="entry name" value="Lambda_DNA-bd_dom_sf"/>
</dbReference>
<dbReference type="CDD" id="cd00093">
    <property type="entry name" value="HTH_XRE"/>
    <property type="match status" value="1"/>
</dbReference>
<dbReference type="RefSeq" id="WP_186662308.1">
    <property type="nucleotide sequence ID" value="NZ_CP077095.1"/>
</dbReference>
<dbReference type="SUPFAM" id="SSF47413">
    <property type="entry name" value="lambda repressor-like DNA-binding domains"/>
    <property type="match status" value="1"/>
</dbReference>
<feature type="domain" description="HTH cro/C1-type" evidence="1">
    <location>
        <begin position="32"/>
        <end position="81"/>
    </location>
</feature>
<dbReference type="GO" id="GO:0003677">
    <property type="term" value="F:DNA binding"/>
    <property type="evidence" value="ECO:0007669"/>
    <property type="project" value="InterPro"/>
</dbReference>
<accession>A0A9E6TZL0</accession>
<dbReference type="Proteomes" id="UP000633418">
    <property type="component" value="Chromosome"/>
</dbReference>
<dbReference type="AlphaFoldDB" id="A0A9E6TZL0"/>
<evidence type="ECO:0000313" key="3">
    <source>
        <dbReference type="Proteomes" id="UP000633418"/>
    </source>
</evidence>
<gene>
    <name evidence="2" type="ORF">HU772_010245</name>
</gene>
<dbReference type="EMBL" id="CP077095">
    <property type="protein sequence ID" value="QXI40419.1"/>
    <property type="molecule type" value="Genomic_DNA"/>
</dbReference>
<reference evidence="2 3" key="2">
    <citation type="journal article" date="2021" name="Microorganisms">
        <title>The Ever-Expanding Pseudomonas Genus: Description of 43 New Species and Partition of the Pseudomonas putida Group.</title>
        <authorList>
            <person name="Girard L."/>
            <person name="Lood C."/>
            <person name="Hofte M."/>
            <person name="Vandamme P."/>
            <person name="Rokni-Zadeh H."/>
            <person name="van Noort V."/>
            <person name="Lavigne R."/>
            <person name="De Mot R."/>
        </authorList>
    </citation>
    <scope>NUCLEOTIDE SEQUENCE [LARGE SCALE GENOMIC DNA]</scope>
    <source>
        <strain evidence="2 3">RW9S1A</strain>
    </source>
</reference>
<dbReference type="PROSITE" id="PS50943">
    <property type="entry name" value="HTH_CROC1"/>
    <property type="match status" value="1"/>
</dbReference>
<dbReference type="KEGG" id="pxn:HU772_010245"/>
<proteinExistence type="predicted"/>
<reference evidence="2 3" key="1">
    <citation type="journal article" date="2020" name="Microorganisms">
        <title>Reliable Identification of Environmental Pseudomonas Isolates Using the rpoD Gene.</title>
        <authorList>
            <consortium name="The Broad Institute Genome Sequencing Platform"/>
            <person name="Girard L."/>
            <person name="Lood C."/>
            <person name="Rokni-Zadeh H."/>
            <person name="van Noort V."/>
            <person name="Lavigne R."/>
            <person name="De Mot R."/>
        </authorList>
    </citation>
    <scope>NUCLEOTIDE SEQUENCE [LARGE SCALE GENOMIC DNA]</scope>
    <source>
        <strain evidence="2 3">RW9S1A</strain>
    </source>
</reference>
<sequence>MSQKKRELEQWERDECAALKEAIADWNRARPKNERITQEQAGEFLGMNQGSFSNYLNGRTALNFEFALKVKNLFGIPVEAYSSRLASEIKEKYEILEGNLRKKSESSFSAIARAVPSSAPTTQVTFLDLNRFFESCEEDGYSKRRAVVRNARNHAVHGIHDEDRLARLYRLFYSIASAEIDGNLTDHDLVMMDYVLTSIDARYEQNEELRNQEPQNI</sequence>
<organism evidence="2 3">
    <name type="scientific">Pseudomonas xantholysinigenes</name>
    <dbReference type="NCBI Taxonomy" id="2745490"/>
    <lineage>
        <taxon>Bacteria</taxon>
        <taxon>Pseudomonadati</taxon>
        <taxon>Pseudomonadota</taxon>
        <taxon>Gammaproteobacteria</taxon>
        <taxon>Pseudomonadales</taxon>
        <taxon>Pseudomonadaceae</taxon>
        <taxon>Pseudomonas</taxon>
    </lineage>
</organism>